<dbReference type="Proteomes" id="UP000431401">
    <property type="component" value="Unassembled WGS sequence"/>
</dbReference>
<dbReference type="InterPro" id="IPR023346">
    <property type="entry name" value="Lysozyme-like_dom_sf"/>
</dbReference>
<dbReference type="SUPFAM" id="SSF53955">
    <property type="entry name" value="Lysozyme-like"/>
    <property type="match status" value="1"/>
</dbReference>
<evidence type="ECO:0000259" key="2">
    <source>
        <dbReference type="Pfam" id="PF01464"/>
    </source>
</evidence>
<feature type="domain" description="Transglycosylase SLT" evidence="2">
    <location>
        <begin position="294"/>
        <end position="372"/>
    </location>
</feature>
<feature type="compositionally biased region" description="Polar residues" evidence="1">
    <location>
        <begin position="104"/>
        <end position="116"/>
    </location>
</feature>
<sequence length="388" mass="39166">MTEPRDTTEPPAGQADSPPRTATTTKQRPTGPRRGTPRPPKPTNAAPVAGAPAVQTQQPVRSAPASPAPTPAASGADSGAAALAGSAGMLGAAMMALSSISAQFGSGTPTPETGQPYTPPQLPSDAPTVPVLWDGNIGTGYAAGAASRSGGASAMEQLNGELAQLLRGSTDDTARGRAVMAAIVADVDASVTALGPIENTSAGRRLLASALADALQRANSTLGQGQSAAAVTADKVSALADRYLQSANRPRGGYASAPTGTGGPPLARPSGQVGQWIGDAMQILRANGVDPRLMDPAAIAAIIDHESAGNPNAINNWDSNAAAGHPSKGLMQTIDPTFNAYALPGHTNVWNPVDNIIAGVRYAIHRYGSLDNVPGIVNMHHGGHYVGY</sequence>
<accession>A0A7K0DR13</accession>
<dbReference type="OrthoDB" id="4629613at2"/>
<dbReference type="RefSeq" id="WP_153344020.1">
    <property type="nucleotide sequence ID" value="NZ_WEGI01000008.1"/>
</dbReference>
<dbReference type="CDD" id="cd13402">
    <property type="entry name" value="LT_TF-like"/>
    <property type="match status" value="1"/>
</dbReference>
<proteinExistence type="predicted"/>
<feature type="compositionally biased region" description="Low complexity" evidence="1">
    <location>
        <begin position="23"/>
        <end position="34"/>
    </location>
</feature>
<dbReference type="Pfam" id="PF01464">
    <property type="entry name" value="SLT"/>
    <property type="match status" value="1"/>
</dbReference>
<dbReference type="Gene3D" id="1.10.530.10">
    <property type="match status" value="1"/>
</dbReference>
<dbReference type="AlphaFoldDB" id="A0A7K0DR13"/>
<dbReference type="EMBL" id="WEGI01000008">
    <property type="protein sequence ID" value="MQY28216.1"/>
    <property type="molecule type" value="Genomic_DNA"/>
</dbReference>
<evidence type="ECO:0000313" key="4">
    <source>
        <dbReference type="Proteomes" id="UP000431401"/>
    </source>
</evidence>
<evidence type="ECO:0000256" key="1">
    <source>
        <dbReference type="SAM" id="MobiDB-lite"/>
    </source>
</evidence>
<name>A0A7K0DR13_9NOCA</name>
<dbReference type="InterPro" id="IPR008258">
    <property type="entry name" value="Transglycosylase_SLT_dom_1"/>
</dbReference>
<reference evidence="3 4" key="1">
    <citation type="submission" date="2019-10" db="EMBL/GenBank/DDBJ databases">
        <title>Nocardia macrotermitis sp. nov. and Nocardia aurantia sp. nov., isolated from the gut of fungus growing-termite Macrotermes natalensis.</title>
        <authorList>
            <person name="Benndorf R."/>
            <person name="Schwitalla J."/>
            <person name="Martin K."/>
            <person name="De Beer W."/>
            <person name="Kaster A.-K."/>
            <person name="Vollmers J."/>
            <person name="Poulsen M."/>
            <person name="Beemelmanns C."/>
        </authorList>
    </citation>
    <scope>NUCLEOTIDE SEQUENCE [LARGE SCALE GENOMIC DNA]</scope>
    <source>
        <strain evidence="3 4">RB56</strain>
    </source>
</reference>
<gene>
    <name evidence="3" type="ORF">NRB56_37990</name>
</gene>
<comment type="caution">
    <text evidence="3">The sequence shown here is derived from an EMBL/GenBank/DDBJ whole genome shotgun (WGS) entry which is preliminary data.</text>
</comment>
<keyword evidence="4" id="KW-1185">Reference proteome</keyword>
<feature type="region of interest" description="Disordered" evidence="1">
    <location>
        <begin position="104"/>
        <end position="125"/>
    </location>
</feature>
<evidence type="ECO:0000313" key="3">
    <source>
        <dbReference type="EMBL" id="MQY28216.1"/>
    </source>
</evidence>
<feature type="region of interest" description="Disordered" evidence="1">
    <location>
        <begin position="1"/>
        <end position="79"/>
    </location>
</feature>
<protein>
    <recommendedName>
        <fullName evidence="2">Transglycosylase SLT domain-containing protein</fullName>
    </recommendedName>
</protein>
<organism evidence="3 4">
    <name type="scientific">Nocardia aurantia</name>
    <dbReference type="NCBI Taxonomy" id="2585199"/>
    <lineage>
        <taxon>Bacteria</taxon>
        <taxon>Bacillati</taxon>
        <taxon>Actinomycetota</taxon>
        <taxon>Actinomycetes</taxon>
        <taxon>Mycobacteriales</taxon>
        <taxon>Nocardiaceae</taxon>
        <taxon>Nocardia</taxon>
    </lineage>
</organism>